<keyword evidence="2" id="KW-1185">Reference proteome</keyword>
<evidence type="ECO:0000313" key="2">
    <source>
        <dbReference type="Proteomes" id="UP001597512"/>
    </source>
</evidence>
<gene>
    <name evidence="1" type="ORF">ACFS25_20250</name>
</gene>
<comment type="caution">
    <text evidence="1">The sequence shown here is derived from an EMBL/GenBank/DDBJ whole genome shotgun (WGS) entry which is preliminary data.</text>
</comment>
<accession>A0ABW6AKU9</accession>
<dbReference type="Proteomes" id="UP001597512">
    <property type="component" value="Unassembled WGS sequence"/>
</dbReference>
<sequence>MEPSTIQELDEWMTKHCYNDSYAVGSRNIHEGYGLSTEENGYAWFYTERGKQYTIQHFETESQAVAFAFGKITGDKTGNRHLIGFLNDNALEQKLLTELKTREIAWWKDEIPYGGLHNKRSRIFVFGCDVQKVPDLREKYGL</sequence>
<reference evidence="2" key="1">
    <citation type="journal article" date="2019" name="Int. J. Syst. Evol. Microbiol.">
        <title>The Global Catalogue of Microorganisms (GCM) 10K type strain sequencing project: providing services to taxonomists for standard genome sequencing and annotation.</title>
        <authorList>
            <consortium name="The Broad Institute Genomics Platform"/>
            <consortium name="The Broad Institute Genome Sequencing Center for Infectious Disease"/>
            <person name="Wu L."/>
            <person name="Ma J."/>
        </authorList>
    </citation>
    <scope>NUCLEOTIDE SEQUENCE [LARGE SCALE GENOMIC DNA]</scope>
    <source>
        <strain evidence="2">KCTC 52490</strain>
    </source>
</reference>
<evidence type="ECO:0000313" key="1">
    <source>
        <dbReference type="EMBL" id="MFD2936126.1"/>
    </source>
</evidence>
<protein>
    <submittedName>
        <fullName evidence="1">Uncharacterized protein</fullName>
    </submittedName>
</protein>
<proteinExistence type="predicted"/>
<name>A0ABW6AKU9_9BACT</name>
<organism evidence="1 2">
    <name type="scientific">Spirosoma flavum</name>
    <dbReference type="NCBI Taxonomy" id="2048557"/>
    <lineage>
        <taxon>Bacteria</taxon>
        <taxon>Pseudomonadati</taxon>
        <taxon>Bacteroidota</taxon>
        <taxon>Cytophagia</taxon>
        <taxon>Cytophagales</taxon>
        <taxon>Cytophagaceae</taxon>
        <taxon>Spirosoma</taxon>
    </lineage>
</organism>
<dbReference type="EMBL" id="JBHUOM010000021">
    <property type="protein sequence ID" value="MFD2936126.1"/>
    <property type="molecule type" value="Genomic_DNA"/>
</dbReference>
<dbReference type="RefSeq" id="WP_381504653.1">
    <property type="nucleotide sequence ID" value="NZ_JBHUOM010000021.1"/>
</dbReference>